<dbReference type="SMART" id="SM00270">
    <property type="entry name" value="ChtBD1"/>
    <property type="match status" value="3"/>
</dbReference>
<dbReference type="InterPro" id="IPR036861">
    <property type="entry name" value="Endochitinase-like_sf"/>
</dbReference>
<feature type="compositionally biased region" description="Low complexity" evidence="5">
    <location>
        <begin position="486"/>
        <end position="511"/>
    </location>
</feature>
<sequence>MLSLYRGNFAAAAVIATAFMLPGAVMAALPAPGPTLPNTAANCNLYYVAQSGDGCYKAWSAGKITEDQFFQYNPDVSRDCKTNFWPGNAYCVGIDPTMTTTAKPTSATSKPTATTSTTSTTSTSSRSVASNTSLYSTRFPVTQWNITTPTSGDTFPPERTQAGQPSYCIDWHYVGVGQTCQMIVHRYGMVIDDLLDWNPELLDDCSGLQLGWWLCVRIQPRSSLTLTFNPPDGGTVEVPEPTSYTPPTTTELDPAFTPTPTHGRLPGTCKSFYFSKAGDRCDNVLAANPLMTREQFFAWNPVLDSNCDGLWSGVYYCVWAGSALPAPPAVATKPKAAAPGIVASCTSWYEATGGDTCQLIVDIFGRFSLADFVSWNPSVGTTSCAGIQDNVYYCVAVPGTPTTRTAPVPSATFPAEAPTQSGIAQDCSSLWLVSTLDTCASIVKAKDIALADFLKWNPSVGSGTTCSKLLPGYNVCVMVEGGSQLPPTATQGPTTTSSSPSTSSSATTPTSKPIVISTDGTCSGTSGFTCAGSTYGDCCSQYGYCGTSDGHCGTGCQPEFGGSCTGSGDNKISTDGSCAGTQGFTCAGSEYGDCCSEYGYCGKTDGHCGTGCNSAFGICAGGGTKTPSTDGSCSGTQGFTCLGADFGDCCSEYGWCGSSDGHCGPGCLAEFGRCK</sequence>
<feature type="disulfide bond" evidence="4">
    <location>
        <begin position="538"/>
        <end position="552"/>
    </location>
</feature>
<dbReference type="Proteomes" id="UP000076584">
    <property type="component" value="Unassembled WGS sequence"/>
</dbReference>
<feature type="disulfide bond" evidence="4">
    <location>
        <begin position="649"/>
        <end position="663"/>
    </location>
</feature>
<evidence type="ECO:0000256" key="2">
    <source>
        <dbReference type="ARBA" id="ARBA00023026"/>
    </source>
</evidence>
<evidence type="ECO:0000256" key="4">
    <source>
        <dbReference type="PROSITE-ProRule" id="PRU00261"/>
    </source>
</evidence>
<dbReference type="AlphaFoldDB" id="A0A161W5M2"/>
<dbReference type="PROSITE" id="PS50941">
    <property type="entry name" value="CHIT_BIND_I_2"/>
    <property type="match status" value="3"/>
</dbReference>
<organism evidence="9 10">
    <name type="scientific">Colletotrichum incanum</name>
    <name type="common">Soybean anthracnose fungus</name>
    <dbReference type="NCBI Taxonomy" id="1573173"/>
    <lineage>
        <taxon>Eukaryota</taxon>
        <taxon>Fungi</taxon>
        <taxon>Dikarya</taxon>
        <taxon>Ascomycota</taxon>
        <taxon>Pezizomycotina</taxon>
        <taxon>Sordariomycetes</taxon>
        <taxon>Hypocreomycetidae</taxon>
        <taxon>Glomerellales</taxon>
        <taxon>Glomerellaceae</taxon>
        <taxon>Colletotrichum</taxon>
        <taxon>Colletotrichum spaethianum species complex</taxon>
    </lineage>
</organism>
<keyword evidence="10" id="KW-1185">Reference proteome</keyword>
<dbReference type="Pfam" id="PF01476">
    <property type="entry name" value="LysM"/>
    <property type="match status" value="1"/>
</dbReference>
<keyword evidence="2" id="KW-0843">Virulence</keyword>
<accession>A0A161W5M2</accession>
<evidence type="ECO:0000313" key="9">
    <source>
        <dbReference type="EMBL" id="KZL82395.1"/>
    </source>
</evidence>
<dbReference type="Gene3D" id="3.30.60.10">
    <property type="entry name" value="Endochitinase-like"/>
    <property type="match status" value="3"/>
</dbReference>
<dbReference type="InterPro" id="IPR001002">
    <property type="entry name" value="Chitin-bd_1"/>
</dbReference>
<evidence type="ECO:0000259" key="8">
    <source>
        <dbReference type="PROSITE" id="PS51782"/>
    </source>
</evidence>
<dbReference type="CDD" id="cd00118">
    <property type="entry name" value="LysM"/>
    <property type="match status" value="1"/>
</dbReference>
<feature type="domain" description="LysM" evidence="8">
    <location>
        <begin position="170"/>
        <end position="216"/>
    </location>
</feature>
<proteinExistence type="inferred from homology"/>
<protein>
    <recommendedName>
        <fullName evidence="11">LysM domain-containing protein</fullName>
    </recommendedName>
</protein>
<reference evidence="9 10" key="1">
    <citation type="submission" date="2015-06" db="EMBL/GenBank/DDBJ databases">
        <title>Survival trade-offs in plant roots during colonization by closely related pathogenic and mutualistic fungi.</title>
        <authorList>
            <person name="Hacquard S."/>
            <person name="Kracher B."/>
            <person name="Hiruma K."/>
            <person name="Weinman A."/>
            <person name="Muench P."/>
            <person name="Garrido Oter R."/>
            <person name="Ver Loren van Themaat E."/>
            <person name="Dallerey J.-F."/>
            <person name="Damm U."/>
            <person name="Henrissat B."/>
            <person name="Lespinet O."/>
            <person name="Thon M."/>
            <person name="Kemen E."/>
            <person name="McHardy A.C."/>
            <person name="Schulze-Lefert P."/>
            <person name="O'Connell R.J."/>
        </authorList>
    </citation>
    <scope>NUCLEOTIDE SEQUENCE [LARGE SCALE GENOMIC DNA]</scope>
    <source>
        <strain evidence="9 10">MAFF 238704</strain>
    </source>
</reference>
<comment type="caution">
    <text evidence="9">The sequence shown here is derived from an EMBL/GenBank/DDBJ whole genome shotgun (WGS) entry which is preliminary data.</text>
</comment>
<keyword evidence="6" id="KW-0732">Signal</keyword>
<evidence type="ECO:0000256" key="1">
    <source>
        <dbReference type="ARBA" id="ARBA00022669"/>
    </source>
</evidence>
<evidence type="ECO:0000256" key="6">
    <source>
        <dbReference type="SAM" id="SignalP"/>
    </source>
</evidence>
<dbReference type="SUPFAM" id="SSF54106">
    <property type="entry name" value="LysM domain"/>
    <property type="match status" value="1"/>
</dbReference>
<comment type="caution">
    <text evidence="4">Lacks conserved residue(s) required for the propagation of feature annotation.</text>
</comment>
<evidence type="ECO:0000259" key="7">
    <source>
        <dbReference type="PROSITE" id="PS50941"/>
    </source>
</evidence>
<keyword evidence="4" id="KW-1015">Disulfide bond</keyword>
<dbReference type="PANTHER" id="PTHR34997:SF1">
    <property type="entry name" value="PEPTIDOGLYCAN-BINDING LYSIN DOMAIN"/>
    <property type="match status" value="1"/>
</dbReference>
<feature type="domain" description="LysM" evidence="8">
    <location>
        <begin position="429"/>
        <end position="477"/>
    </location>
</feature>
<evidence type="ECO:0008006" key="11">
    <source>
        <dbReference type="Google" id="ProtNLM"/>
    </source>
</evidence>
<dbReference type="InterPro" id="IPR018392">
    <property type="entry name" value="LysM"/>
</dbReference>
<keyword evidence="1 4" id="KW-0147">Chitin-binding</keyword>
<dbReference type="InterPro" id="IPR052210">
    <property type="entry name" value="LysM1-like"/>
</dbReference>
<dbReference type="Gene3D" id="3.10.350.10">
    <property type="entry name" value="LysM domain"/>
    <property type="match status" value="5"/>
</dbReference>
<feature type="signal peptide" evidence="6">
    <location>
        <begin position="1"/>
        <end position="27"/>
    </location>
</feature>
<evidence type="ECO:0000256" key="3">
    <source>
        <dbReference type="ARBA" id="ARBA00044955"/>
    </source>
</evidence>
<feature type="disulfide bond" evidence="4">
    <location>
        <begin position="594"/>
        <end position="608"/>
    </location>
</feature>
<dbReference type="CDD" id="cd11618">
    <property type="entry name" value="ChtBD1_1"/>
    <property type="match status" value="3"/>
</dbReference>
<feature type="chain" id="PRO_5007828888" description="LysM domain-containing protein" evidence="6">
    <location>
        <begin position="28"/>
        <end position="675"/>
    </location>
</feature>
<dbReference type="SUPFAM" id="SSF57016">
    <property type="entry name" value="Plant lectins/antimicrobial peptides"/>
    <property type="match status" value="3"/>
</dbReference>
<feature type="domain" description="LysM" evidence="8">
    <location>
        <begin position="347"/>
        <end position="395"/>
    </location>
</feature>
<feature type="domain" description="Chitin-binding type-1" evidence="7">
    <location>
        <begin position="630"/>
        <end position="675"/>
    </location>
</feature>
<gene>
    <name evidence="9" type="ORF">CI238_10715</name>
</gene>
<dbReference type="EMBL" id="LFIW01001390">
    <property type="protein sequence ID" value="KZL82395.1"/>
    <property type="molecule type" value="Genomic_DNA"/>
</dbReference>
<dbReference type="STRING" id="1573173.A0A161W5M2"/>
<evidence type="ECO:0000256" key="5">
    <source>
        <dbReference type="SAM" id="MobiDB-lite"/>
    </source>
</evidence>
<feature type="domain" description="LysM" evidence="8">
    <location>
        <begin position="45"/>
        <end position="92"/>
    </location>
</feature>
<evidence type="ECO:0000313" key="10">
    <source>
        <dbReference type="Proteomes" id="UP000076584"/>
    </source>
</evidence>
<feature type="domain" description="Chitin-binding type-1" evidence="7">
    <location>
        <begin position="519"/>
        <end position="566"/>
    </location>
</feature>
<dbReference type="GO" id="GO:0008061">
    <property type="term" value="F:chitin binding"/>
    <property type="evidence" value="ECO:0007669"/>
    <property type="project" value="UniProtKB-UniRule"/>
</dbReference>
<dbReference type="InterPro" id="IPR036779">
    <property type="entry name" value="LysM_dom_sf"/>
</dbReference>
<comment type="similarity">
    <text evidence="3">Belongs to the secreted LysM effector family.</text>
</comment>
<name>A0A161W5M2_COLIC</name>
<feature type="region of interest" description="Disordered" evidence="5">
    <location>
        <begin position="486"/>
        <end position="512"/>
    </location>
</feature>
<feature type="domain" description="Chitin-binding type-1" evidence="7">
    <location>
        <begin position="575"/>
        <end position="621"/>
    </location>
</feature>
<dbReference type="PROSITE" id="PS51782">
    <property type="entry name" value="LYSM"/>
    <property type="match status" value="4"/>
</dbReference>
<feature type="region of interest" description="Disordered" evidence="5">
    <location>
        <begin position="101"/>
        <end position="126"/>
    </location>
</feature>
<dbReference type="PANTHER" id="PTHR34997">
    <property type="entry name" value="AM15"/>
    <property type="match status" value="1"/>
</dbReference>